<accession>A0A949K2F2</accession>
<keyword evidence="2" id="KW-1185">Reference proteome</keyword>
<organism evidence="1 2">
    <name type="scientific">Diplocloster agilis</name>
    <dbReference type="NCBI Taxonomy" id="2850323"/>
    <lineage>
        <taxon>Bacteria</taxon>
        <taxon>Bacillati</taxon>
        <taxon>Bacillota</taxon>
        <taxon>Clostridia</taxon>
        <taxon>Lachnospirales</taxon>
        <taxon>Lachnospiraceae</taxon>
        <taxon>Diplocloster</taxon>
    </lineage>
</organism>
<dbReference type="Proteomes" id="UP000712157">
    <property type="component" value="Unassembled WGS sequence"/>
</dbReference>
<reference evidence="1" key="1">
    <citation type="submission" date="2021-06" db="EMBL/GenBank/DDBJ databases">
        <title>Description of novel taxa of the family Lachnospiraceae.</title>
        <authorList>
            <person name="Chaplin A.V."/>
            <person name="Sokolova S.R."/>
            <person name="Pikina A.P."/>
            <person name="Korzhanova M."/>
            <person name="Belova V."/>
            <person name="Korostin D."/>
            <person name="Efimov B.A."/>
        </authorList>
    </citation>
    <scope>NUCLEOTIDE SEQUENCE</scope>
    <source>
        <strain evidence="1">ASD5720</strain>
    </source>
</reference>
<proteinExistence type="predicted"/>
<comment type="caution">
    <text evidence="1">The sequence shown here is derived from an EMBL/GenBank/DDBJ whole genome shotgun (WGS) entry which is preliminary data.</text>
</comment>
<dbReference type="RefSeq" id="WP_238720419.1">
    <property type="nucleotide sequence ID" value="NZ_JAHQCW010000002.1"/>
</dbReference>
<evidence type="ECO:0008006" key="3">
    <source>
        <dbReference type="Google" id="ProtNLM"/>
    </source>
</evidence>
<evidence type="ECO:0000313" key="1">
    <source>
        <dbReference type="EMBL" id="MBU9735261.1"/>
    </source>
</evidence>
<name>A0A949K2F2_9FIRM</name>
<evidence type="ECO:0000313" key="2">
    <source>
        <dbReference type="Proteomes" id="UP000712157"/>
    </source>
</evidence>
<gene>
    <name evidence="1" type="ORF">KTH89_01860</name>
</gene>
<dbReference type="AlphaFoldDB" id="A0A949K2F2"/>
<protein>
    <recommendedName>
        <fullName evidence="3">Phospholipase C/D domain-containing protein</fullName>
    </recommendedName>
</protein>
<dbReference type="EMBL" id="JAHQCW010000002">
    <property type="protein sequence ID" value="MBU9735261.1"/>
    <property type="molecule type" value="Genomic_DNA"/>
</dbReference>
<sequence>MPAFTLHYLFGTDTLHDLENGRIKRAARNYPCAFSLGLQGPDIFFYYLPMYLKEEKIGTMMHDGGANLFFRNLMAYQEKLADEGERELVLAYMAGMLGHYSLDTVFHPYVYAYTDFHPGLKQSKSYYARHFAMESDLDLLYLRKQKGISPREFRQYRTIALGYQEQRGLAKALCSAILRTYQRGFTVPAMMAVIYSMRLGTAALRDRTGFKKWLVQRLEKPFFGCPLVSSLIEGGKVQNPDKLCNQNHVSWRNPWDLTVESKKSAAELYEQAKRRYGRILRLLEVYPKSSRAERQELWSRIGNLSYHSGLEIK</sequence>